<dbReference type="InterPro" id="IPR005123">
    <property type="entry name" value="Oxoglu/Fe-dep_dioxygenase_dom"/>
</dbReference>
<keyword evidence="3" id="KW-0227">DNA damage</keyword>
<evidence type="ECO:0000256" key="1">
    <source>
        <dbReference type="ARBA" id="ARBA00001954"/>
    </source>
</evidence>
<organism evidence="11">
    <name type="scientific">uncultured Adhaeribacter sp</name>
    <dbReference type="NCBI Taxonomy" id="448109"/>
    <lineage>
        <taxon>Bacteria</taxon>
        <taxon>Pseudomonadati</taxon>
        <taxon>Bacteroidota</taxon>
        <taxon>Cytophagia</taxon>
        <taxon>Cytophagales</taxon>
        <taxon>Hymenobacteraceae</taxon>
        <taxon>Adhaeribacter</taxon>
        <taxon>environmental samples</taxon>
    </lineage>
</organism>
<evidence type="ECO:0000256" key="7">
    <source>
        <dbReference type="ARBA" id="ARBA00023004"/>
    </source>
</evidence>
<comment type="cofactor">
    <cofactor evidence="1">
        <name>Fe(2+)</name>
        <dbReference type="ChEBI" id="CHEBI:29033"/>
    </cofactor>
</comment>
<keyword evidence="4" id="KW-0460">Magnesium</keyword>
<dbReference type="FunFam" id="2.60.120.590:FF:000004">
    <property type="entry name" value="DNA oxidative demethylase ALKBH2"/>
    <property type="match status" value="1"/>
</dbReference>
<dbReference type="PANTHER" id="PTHR31573">
    <property type="entry name" value="ALPHA-KETOGLUTARATE-DEPENDENT DIOXYGENASE ALKB HOMOLOG 2"/>
    <property type="match status" value="1"/>
</dbReference>
<dbReference type="SUPFAM" id="SSF51197">
    <property type="entry name" value="Clavaminate synthase-like"/>
    <property type="match status" value="1"/>
</dbReference>
<reference evidence="11" key="1">
    <citation type="submission" date="2020-02" db="EMBL/GenBank/DDBJ databases">
        <authorList>
            <person name="Meier V. D."/>
        </authorList>
    </citation>
    <scope>NUCLEOTIDE SEQUENCE</scope>
    <source>
        <strain evidence="11">AVDCRST_MAG95</strain>
    </source>
</reference>
<evidence type="ECO:0000313" key="11">
    <source>
        <dbReference type="EMBL" id="CAA9211065.1"/>
    </source>
</evidence>
<feature type="binding site" evidence="9">
    <location>
        <position position="196"/>
    </location>
    <ligand>
        <name>2-oxoglutarate</name>
        <dbReference type="ChEBI" id="CHEBI:16810"/>
    </ligand>
</feature>
<evidence type="ECO:0000256" key="8">
    <source>
        <dbReference type="ARBA" id="ARBA00023204"/>
    </source>
</evidence>
<feature type="binding site" evidence="9">
    <location>
        <begin position="68"/>
        <end position="70"/>
    </location>
    <ligand>
        <name>substrate</name>
    </ligand>
</feature>
<dbReference type="EMBL" id="CADCTJ010000029">
    <property type="protein sequence ID" value="CAA9211065.1"/>
    <property type="molecule type" value="Genomic_DNA"/>
</dbReference>
<feature type="binding site" evidence="9">
    <location>
        <position position="125"/>
    </location>
    <ligand>
        <name>2-oxoglutarate</name>
        <dbReference type="ChEBI" id="CHEBI:16810"/>
    </ligand>
</feature>
<feature type="binding site" evidence="9">
    <location>
        <position position="137"/>
    </location>
    <ligand>
        <name>2-oxoglutarate</name>
        <dbReference type="ChEBI" id="CHEBI:16810"/>
    </ligand>
</feature>
<keyword evidence="8" id="KW-0234">DNA repair</keyword>
<keyword evidence="2" id="KW-0479">Metal-binding</keyword>
<evidence type="ECO:0000259" key="10">
    <source>
        <dbReference type="PROSITE" id="PS51471"/>
    </source>
</evidence>
<dbReference type="InterPro" id="IPR032852">
    <property type="entry name" value="ALKBH2"/>
</dbReference>
<dbReference type="PANTHER" id="PTHR31573:SF1">
    <property type="entry name" value="DNA OXIDATIVE DEMETHYLASE ALKBH2"/>
    <property type="match status" value="1"/>
</dbReference>
<evidence type="ECO:0000256" key="4">
    <source>
        <dbReference type="ARBA" id="ARBA00022842"/>
    </source>
</evidence>
<name>A0A6J4H0I7_9BACT</name>
<dbReference type="GO" id="GO:0008198">
    <property type="term" value="F:ferrous iron binding"/>
    <property type="evidence" value="ECO:0007669"/>
    <property type="project" value="TreeGrafter"/>
</dbReference>
<feature type="binding site" evidence="9">
    <location>
        <position position="212"/>
    </location>
    <ligand>
        <name>2-oxoglutarate</name>
        <dbReference type="ChEBI" id="CHEBI:16810"/>
    </ligand>
</feature>
<dbReference type="Gene3D" id="2.60.120.590">
    <property type="entry name" value="Alpha-ketoglutarate-dependent dioxygenase AlkB-like"/>
    <property type="match status" value="1"/>
</dbReference>
<sequence length="217" mass="24875">MAETAVLFSKKYTPAMLADIPKMIPEKLNLPDADVWFYPGVFTTLESERLLTELITTTAWRHDKIKLFGKEFWQPRLSAWYADAGKSYAYSNLQLNPLPWTPVLLEIKARVEATVPHTFNSVLLNYYRHGQDSMGWHADDEPALGLNPVIASVSLGAGRRFDLRHKHRKDVPKTSLYLTDGSILLMRGATQHFWQHQLPKTARVNEARLNLTFRTII</sequence>
<proteinExistence type="predicted"/>
<keyword evidence="7" id="KW-0408">Iron</keyword>
<gene>
    <name evidence="11" type="ORF">AVDCRST_MAG95-114</name>
</gene>
<feature type="binding site" evidence="9">
    <location>
        <begin position="88"/>
        <end position="90"/>
    </location>
    <ligand>
        <name>substrate</name>
    </ligand>
</feature>
<dbReference type="PROSITE" id="PS51471">
    <property type="entry name" value="FE2OG_OXY"/>
    <property type="match status" value="1"/>
</dbReference>
<dbReference type="Pfam" id="PF13532">
    <property type="entry name" value="2OG-FeII_Oxy_2"/>
    <property type="match status" value="1"/>
</dbReference>
<evidence type="ECO:0000256" key="6">
    <source>
        <dbReference type="ARBA" id="ARBA00023002"/>
    </source>
</evidence>
<dbReference type="AlphaFoldDB" id="A0A6J4H0I7"/>
<dbReference type="GO" id="GO:0035516">
    <property type="term" value="F:broad specificity oxidative DNA demethylase activity"/>
    <property type="evidence" value="ECO:0007669"/>
    <property type="project" value="TreeGrafter"/>
</dbReference>
<feature type="binding site" evidence="9">
    <location>
        <position position="140"/>
    </location>
    <ligand>
        <name>substrate</name>
    </ligand>
</feature>
<evidence type="ECO:0000256" key="3">
    <source>
        <dbReference type="ARBA" id="ARBA00022763"/>
    </source>
</evidence>
<feature type="binding site" evidence="9">
    <location>
        <position position="208"/>
    </location>
    <ligand>
        <name>2-oxoglutarate</name>
        <dbReference type="ChEBI" id="CHEBI:16810"/>
    </ligand>
</feature>
<dbReference type="GO" id="GO:0006307">
    <property type="term" value="P:DNA alkylation repair"/>
    <property type="evidence" value="ECO:0007669"/>
    <property type="project" value="TreeGrafter"/>
</dbReference>
<keyword evidence="6" id="KW-0560">Oxidoreductase</keyword>
<dbReference type="InterPro" id="IPR037151">
    <property type="entry name" value="AlkB-like_sf"/>
</dbReference>
<keyword evidence="5" id="KW-0223">Dioxygenase</keyword>
<dbReference type="GO" id="GO:0051747">
    <property type="term" value="F:cytosine C-5 DNA demethylase activity"/>
    <property type="evidence" value="ECO:0007669"/>
    <property type="project" value="TreeGrafter"/>
</dbReference>
<evidence type="ECO:0000256" key="5">
    <source>
        <dbReference type="ARBA" id="ARBA00022964"/>
    </source>
</evidence>
<feature type="binding site" evidence="9">
    <location>
        <position position="214"/>
    </location>
    <ligand>
        <name>2-oxoglutarate</name>
        <dbReference type="ChEBI" id="CHEBI:16810"/>
    </ligand>
</feature>
<accession>A0A6J4H0I7</accession>
<feature type="domain" description="Fe2OG dioxygenase" evidence="10">
    <location>
        <begin position="118"/>
        <end position="217"/>
    </location>
</feature>
<dbReference type="InterPro" id="IPR027450">
    <property type="entry name" value="AlkB-like"/>
</dbReference>
<protein>
    <submittedName>
        <fullName evidence="11">Alkylated DNA repair protein AlkB</fullName>
    </submittedName>
</protein>
<evidence type="ECO:0000256" key="2">
    <source>
        <dbReference type="ARBA" id="ARBA00022723"/>
    </source>
</evidence>
<evidence type="ECO:0000256" key="9">
    <source>
        <dbReference type="PIRSR" id="PIRSR632852-1"/>
    </source>
</evidence>
<feature type="binding site" evidence="9">
    <location>
        <position position="127"/>
    </location>
    <ligand>
        <name>2-oxoglutarate</name>
        <dbReference type="ChEBI" id="CHEBI:16810"/>
    </ligand>
</feature>